<keyword evidence="6" id="KW-0863">Zinc-finger</keyword>
<keyword evidence="8" id="KW-0946">Virion</keyword>
<reference evidence="14" key="1">
    <citation type="journal article" date="2005" name="J. Invertebr. Pathol.">
        <title>Molecular characterization of Agrotis segetum nucleopolyhedrovirus from Poland.</title>
        <authorList>
            <person name="Jakubowska A."/>
            <person name="van Oers M.M."/>
            <person name="Ziemnicka J."/>
            <person name="Lipa J.J."/>
            <person name="Vlak J.M."/>
        </authorList>
    </citation>
    <scope>NUCLEOTIDE SEQUENCE [LARGE SCALE GENOMIC DNA]</scope>
</reference>
<dbReference type="GO" id="GO:0008061">
    <property type="term" value="F:chitin binding"/>
    <property type="evidence" value="ECO:0007669"/>
    <property type="project" value="UniProtKB-KW"/>
</dbReference>
<dbReference type="OrthoDB" id="542at10239"/>
<keyword evidence="2" id="KW-0147">Chitin-binding</keyword>
<dbReference type="InterPro" id="IPR036508">
    <property type="entry name" value="Chitin-bd_dom_sf"/>
</dbReference>
<comment type="subcellular location">
    <subcellularLocation>
        <location evidence="1">Virion</location>
    </subcellularLocation>
</comment>
<keyword evidence="10" id="KW-0325">Glycoprotein</keyword>
<evidence type="ECO:0000256" key="7">
    <source>
        <dbReference type="ARBA" id="ARBA00022833"/>
    </source>
</evidence>
<evidence type="ECO:0000256" key="3">
    <source>
        <dbReference type="ARBA" id="ARBA00022723"/>
    </source>
</evidence>
<dbReference type="GO" id="GO:0005576">
    <property type="term" value="C:extracellular region"/>
    <property type="evidence" value="ECO:0007669"/>
    <property type="project" value="InterPro"/>
</dbReference>
<dbReference type="KEGG" id="vg:3974370"/>
<evidence type="ECO:0000256" key="9">
    <source>
        <dbReference type="ARBA" id="ARBA00023157"/>
    </source>
</evidence>
<dbReference type="GeneID" id="3974370"/>
<keyword evidence="3" id="KW-0479">Metal-binding</keyword>
<keyword evidence="7" id="KW-0862">Zinc</keyword>
<dbReference type="EMBL" id="DQ123841">
    <property type="protein sequence ID" value="AAZ38254.1"/>
    <property type="molecule type" value="Genomic_DNA"/>
</dbReference>
<evidence type="ECO:0000256" key="10">
    <source>
        <dbReference type="ARBA" id="ARBA00023180"/>
    </source>
</evidence>
<sequence>MILFFSIFYLIIYSEYNEQDFENKLRVVTEYSKRTNAEHPLPSVLHYVSEVDAHTYVVCTFNTIDLSVVATEPHDDRVETFNFIEQQFEATEPPEIRVRADNDDEHKYNLRGDDGWMSVDCPPDERFNETRMRCEPIPPCDGKAPGMYGLTERLIDSLVLHHRVPRPNVGEEDIHPTMYLRCLEGGSHVVEECPNNHLFDGAECVLRNDCENRPDGFLLNVFPEQLNINEYMICKDGAAVITSCPHGKIFDRRLLVCVDADPCATHGAGYTYITDDIGPAQFYRCLSPTEAQLVTCINRVFVNDRYECAGDARCSNFDNGSGTRTQVFSDDVWSFDEGVLICDNYDVIKNVTCDTTNLLNDKLFNGKFSVNVHIPAEMYDTESGECVPFDATKLRISNDIFGIDNAPNDYDLIFNTAFVGRTDRAVDLIGTDRLDDKVTYARDLNAMGINSINGEEVECFGDNLFDPFEGTRMNECVDNELQRTVNFASEQYLAPVKMEVRTDPDYQQYCARRLTSNFVDFDYFTTQITTNILHSDVCGVILDKIHDKYTTTMPKYTTKFYEYNYESVKPAKYIERYASNIPNIQNVEFDENARDNDAVTPMFDPFERYEVIAPLFDPWSSREANDESTPAPPPTLTLTDKQLSYTCFYSVPTFKLSACNVIDDHIKEAIRDLRANASADDNCQNALGLANIINTYAYLGDGIGCRSVFDADTGIRVIASEGKLFDNIATQSNDGIKYNKWVHSNGDIIMACPDHIMNDGAFACDLEDNRIYYLQDLH</sequence>
<evidence type="ECO:0000256" key="8">
    <source>
        <dbReference type="ARBA" id="ARBA00022844"/>
    </source>
</evidence>
<organismHost>
    <name type="scientific">Lepidoptera</name>
    <name type="common">moths &amp; butterflies</name>
    <dbReference type="NCBI Taxonomy" id="7088"/>
</organismHost>
<proteinExistence type="predicted"/>
<dbReference type="Pfam" id="PF01607">
    <property type="entry name" value="CBM_14"/>
    <property type="match status" value="1"/>
</dbReference>
<dbReference type="SUPFAM" id="SSF57625">
    <property type="entry name" value="Invertebrate chitin-binding proteins"/>
    <property type="match status" value="1"/>
</dbReference>
<keyword evidence="14" id="KW-1185">Reference proteome</keyword>
<dbReference type="InterPro" id="IPR002557">
    <property type="entry name" value="Chitin-bd_dom"/>
</dbReference>
<feature type="domain" description="Chitin-binding type-2" evidence="11">
    <location>
        <begin position="207"/>
        <end position="265"/>
    </location>
</feature>
<keyword evidence="4" id="KW-0732">Signal</keyword>
<feature type="domain" description="Zinc finger C2HC baculovirus (BV)-type profile" evidence="12">
    <location>
        <begin position="134"/>
        <end position="182"/>
    </location>
</feature>
<dbReference type="CAZy" id="CBM14">
    <property type="family name" value="Carbohydrate-Binding Module Family 14"/>
</dbReference>
<evidence type="ECO:0000256" key="1">
    <source>
        <dbReference type="ARBA" id="ARBA00004328"/>
    </source>
</evidence>
<dbReference type="PROSITE" id="PS51807">
    <property type="entry name" value="ZF_C2HC_BV"/>
    <property type="match status" value="1"/>
</dbReference>
<evidence type="ECO:0000256" key="4">
    <source>
        <dbReference type="ARBA" id="ARBA00022729"/>
    </source>
</evidence>
<evidence type="ECO:0000256" key="2">
    <source>
        <dbReference type="ARBA" id="ARBA00022669"/>
    </source>
</evidence>
<dbReference type="Pfam" id="PF08475">
    <property type="entry name" value="Baculo_VP91_N"/>
    <property type="match status" value="1"/>
</dbReference>
<evidence type="ECO:0000259" key="12">
    <source>
        <dbReference type="PROSITE" id="PS51807"/>
    </source>
</evidence>
<evidence type="ECO:0000256" key="5">
    <source>
        <dbReference type="ARBA" id="ARBA00022737"/>
    </source>
</evidence>
<dbReference type="GO" id="GO:0044423">
    <property type="term" value="C:virion component"/>
    <property type="evidence" value="ECO:0007669"/>
    <property type="project" value="UniProtKB-KW"/>
</dbReference>
<dbReference type="PROSITE" id="PS50940">
    <property type="entry name" value="CHIT_BIND_II"/>
    <property type="match status" value="1"/>
</dbReference>
<keyword evidence="9" id="KW-1015">Disulfide bond</keyword>
<accession>Q287I4</accession>
<dbReference type="InterPro" id="IPR013682">
    <property type="entry name" value="BaculoV_Vp91_N"/>
</dbReference>
<evidence type="ECO:0000313" key="14">
    <source>
        <dbReference type="Proteomes" id="UP000204644"/>
    </source>
</evidence>
<dbReference type="SMART" id="SM00494">
    <property type="entry name" value="ChtBD2"/>
    <property type="match status" value="1"/>
</dbReference>
<dbReference type="Gene3D" id="2.170.140.10">
    <property type="entry name" value="Chitin binding domain"/>
    <property type="match status" value="1"/>
</dbReference>
<evidence type="ECO:0000313" key="13">
    <source>
        <dbReference type="EMBL" id="AAZ38254.1"/>
    </source>
</evidence>
<dbReference type="GO" id="GO:0008270">
    <property type="term" value="F:zinc ion binding"/>
    <property type="evidence" value="ECO:0007669"/>
    <property type="project" value="UniProtKB-KW"/>
</dbReference>
<evidence type="ECO:0000259" key="11">
    <source>
        <dbReference type="PROSITE" id="PS50940"/>
    </source>
</evidence>
<evidence type="ECO:0000256" key="6">
    <source>
        <dbReference type="ARBA" id="ARBA00022771"/>
    </source>
</evidence>
<dbReference type="Proteomes" id="UP000204644">
    <property type="component" value="Segment"/>
</dbReference>
<name>Q287I4_NPVAS</name>
<keyword evidence="5" id="KW-0677">Repeat</keyword>
<reference evidence="13 14" key="2">
    <citation type="journal article" date="2006" name="J. Gen. Virol.">
        <title>Genome sequence of an enhancin gene-rich nucleopolyhedrovirus (NPV) from Agrotis segetum: collinearity with Spodoptera exigua multiple NPV.</title>
        <authorList>
            <person name="Jakubowska A.K."/>
            <person name="Peters S.A."/>
            <person name="Ziemnicka J."/>
            <person name="Vlak J.M."/>
            <person name="van Oers M.M."/>
        </authorList>
    </citation>
    <scope>NUCLEOTIDE SEQUENCE [LARGE SCALE GENOMIC DNA]</scope>
</reference>
<dbReference type="RefSeq" id="YP_529758.1">
    <property type="nucleotide sequence ID" value="NC_007921.1"/>
</dbReference>
<organism evidence="13 14">
    <name type="scientific">Agrotis segetum nuclear polyhedrosis virus</name>
    <name type="common">AsNPV</name>
    <dbReference type="NCBI Taxonomy" id="1962501"/>
    <lineage>
        <taxon>Viruses</taxon>
        <taxon>Viruses incertae sedis</taxon>
        <taxon>Naldaviricetes</taxon>
        <taxon>Lefavirales</taxon>
        <taxon>Baculoviridae</taxon>
        <taxon>Alphabaculovirus</taxon>
        <taxon>Alphabaculovirus agsegetum</taxon>
    </lineage>
</organism>
<protein>
    <submittedName>
        <fullName evidence="13">VP91 CAPSID</fullName>
    </submittedName>
</protein>